<dbReference type="InterPro" id="IPR013783">
    <property type="entry name" value="Ig-like_fold"/>
</dbReference>
<keyword evidence="2" id="KW-0176">Collagen</keyword>
<feature type="domain" description="SpaA-like prealbumin fold" evidence="1">
    <location>
        <begin position="2"/>
        <end position="53"/>
    </location>
</feature>
<proteinExistence type="predicted"/>
<dbReference type="InterPro" id="IPR041033">
    <property type="entry name" value="SpaA_PFL_dom_1"/>
</dbReference>
<comment type="caution">
    <text evidence="2">The sequence shown here is derived from an EMBL/GenBank/DDBJ whole genome shotgun (WGS) entry which is preliminary data.</text>
</comment>
<dbReference type="EMBL" id="AJWZ01004506">
    <property type="protein sequence ID" value="EKC65246.1"/>
    <property type="molecule type" value="Genomic_DNA"/>
</dbReference>
<accession>K1U152</accession>
<dbReference type="AlphaFoldDB" id="K1U152"/>
<dbReference type="Gene3D" id="2.60.40.10">
    <property type="entry name" value="Immunoglobulins"/>
    <property type="match status" value="1"/>
</dbReference>
<dbReference type="Pfam" id="PF17802">
    <property type="entry name" value="SpaA"/>
    <property type="match status" value="1"/>
</dbReference>
<name>K1U152_9ZZZZ</name>
<organism evidence="2">
    <name type="scientific">human gut metagenome</name>
    <dbReference type="NCBI Taxonomy" id="408170"/>
    <lineage>
        <taxon>unclassified sequences</taxon>
        <taxon>metagenomes</taxon>
        <taxon>organismal metagenomes</taxon>
    </lineage>
</organism>
<feature type="non-terminal residue" evidence="2">
    <location>
        <position position="54"/>
    </location>
</feature>
<dbReference type="SUPFAM" id="SSF49478">
    <property type="entry name" value="Cna protein B-type domain"/>
    <property type="match status" value="1"/>
</dbReference>
<gene>
    <name evidence="2" type="ORF">OBE_06541</name>
</gene>
<evidence type="ECO:0000313" key="2">
    <source>
        <dbReference type="EMBL" id="EKC65246.1"/>
    </source>
</evidence>
<evidence type="ECO:0000259" key="1">
    <source>
        <dbReference type="Pfam" id="PF17802"/>
    </source>
</evidence>
<sequence length="54" mass="6088">MTTKSADDGSFSFADIPYGTWYVREIKLTGFVLNETVYPVTIGENEQIVEIEIV</sequence>
<protein>
    <submittedName>
        <fullName evidence="2">Protein containing Collagen-binding surface protein Cna-like, B region domain protein</fullName>
    </submittedName>
</protein>
<dbReference type="GO" id="GO:0005581">
    <property type="term" value="C:collagen trimer"/>
    <property type="evidence" value="ECO:0007669"/>
    <property type="project" value="UniProtKB-KW"/>
</dbReference>
<reference evidence="2" key="1">
    <citation type="journal article" date="2013" name="Environ. Microbiol.">
        <title>Microbiota from the distal guts of lean and obese adolescents exhibit partial functional redundancy besides clear differences in community structure.</title>
        <authorList>
            <person name="Ferrer M."/>
            <person name="Ruiz A."/>
            <person name="Lanza F."/>
            <person name="Haange S.B."/>
            <person name="Oberbach A."/>
            <person name="Till H."/>
            <person name="Bargiela R."/>
            <person name="Campoy C."/>
            <person name="Segura M.T."/>
            <person name="Richter M."/>
            <person name="von Bergen M."/>
            <person name="Seifert J."/>
            <person name="Suarez A."/>
        </authorList>
    </citation>
    <scope>NUCLEOTIDE SEQUENCE</scope>
</reference>